<feature type="compositionally biased region" description="Basic and acidic residues" evidence="2">
    <location>
        <begin position="366"/>
        <end position="376"/>
    </location>
</feature>
<dbReference type="GO" id="GO:0008270">
    <property type="term" value="F:zinc ion binding"/>
    <property type="evidence" value="ECO:0007669"/>
    <property type="project" value="UniProtKB-KW"/>
</dbReference>
<sequence length="523" mass="59776">MHYEEHEKIENKKAEYTLTSTDIFAQPNQLNSHGLENLSTLTEEINNTLEPILNSKEQTNEETNTNPKVNILSSLGININSYIANTSLHDPLPGSQESNKPSTSTSYLSDNNNVQEELRTEETIRINIPADIKNLLEDVKKSGLVSDTLHENETNSISFSELSGILSKVQVATANLSTLNKEESQSNKIFTIQQEFPDQQYHTNIISSADLLTNIETYTQPQTNISQTFISPISTGYDEYNQSLSQPITTRLVGTENAQEQISSTSLAYNALPQCTFYLRGSCRFGQNCRNAHGNELTEGVRSIVSGEFHRRGIGIGRGGNMRGSFAENKTNQRHISVNNTENDRFSNNERFDHRRGTYNSNKFISNRDRYSDHRRQGTRSRTRSRSRSLSPRRHHERPRSPYNREYINSSRDKKYKAKSPERRFNEERSINDKSISTTSDVEESLCNKQNKYDYSQSDKKLSPEINTLEKDKIKEDEKEKESNEAEKKNANDLDFRDIILNNHDELPFTNKETVSSSSQNLF</sequence>
<feature type="domain" description="C3H1-type" evidence="3">
    <location>
        <begin position="269"/>
        <end position="296"/>
    </location>
</feature>
<evidence type="ECO:0000313" key="4">
    <source>
        <dbReference type="Proteomes" id="UP000887540"/>
    </source>
</evidence>
<feature type="compositionally biased region" description="Polar residues" evidence="2">
    <location>
        <begin position="447"/>
        <end position="456"/>
    </location>
</feature>
<dbReference type="Proteomes" id="UP000887540">
    <property type="component" value="Unplaced"/>
</dbReference>
<organism evidence="4 5">
    <name type="scientific">Acrobeloides nanus</name>
    <dbReference type="NCBI Taxonomy" id="290746"/>
    <lineage>
        <taxon>Eukaryota</taxon>
        <taxon>Metazoa</taxon>
        <taxon>Ecdysozoa</taxon>
        <taxon>Nematoda</taxon>
        <taxon>Chromadorea</taxon>
        <taxon>Rhabditida</taxon>
        <taxon>Tylenchina</taxon>
        <taxon>Cephalobomorpha</taxon>
        <taxon>Cephaloboidea</taxon>
        <taxon>Cephalobidae</taxon>
        <taxon>Acrobeloides</taxon>
    </lineage>
</organism>
<dbReference type="WBParaSite" id="ACRNAN_Path_585.g2196.t1">
    <property type="protein sequence ID" value="ACRNAN_Path_585.g2196.t1"/>
    <property type="gene ID" value="ACRNAN_Path_585.g2196"/>
</dbReference>
<feature type="zinc finger region" description="C3H1-type" evidence="1">
    <location>
        <begin position="269"/>
        <end position="296"/>
    </location>
</feature>
<feature type="compositionally biased region" description="Basic residues" evidence="2">
    <location>
        <begin position="377"/>
        <end position="398"/>
    </location>
</feature>
<keyword evidence="1" id="KW-0863">Zinc-finger</keyword>
<feature type="compositionally biased region" description="Polar residues" evidence="2">
    <location>
        <begin position="95"/>
        <end position="115"/>
    </location>
</feature>
<dbReference type="PROSITE" id="PS50103">
    <property type="entry name" value="ZF_C3H1"/>
    <property type="match status" value="1"/>
</dbReference>
<feature type="compositionally biased region" description="Polar residues" evidence="2">
    <location>
        <begin position="328"/>
        <end position="341"/>
    </location>
</feature>
<feature type="region of interest" description="Disordered" evidence="2">
    <location>
        <begin position="316"/>
        <end position="496"/>
    </location>
</feature>
<keyword evidence="4" id="KW-1185">Reference proteome</keyword>
<name>A0A914C8Q9_9BILA</name>
<protein>
    <submittedName>
        <fullName evidence="5">C3H1-type domain-containing protein</fullName>
    </submittedName>
</protein>
<reference evidence="5" key="1">
    <citation type="submission" date="2022-11" db="UniProtKB">
        <authorList>
            <consortium name="WormBaseParasite"/>
        </authorList>
    </citation>
    <scope>IDENTIFICATION</scope>
</reference>
<feature type="compositionally biased region" description="Basic and acidic residues" evidence="2">
    <location>
        <begin position="342"/>
        <end position="356"/>
    </location>
</feature>
<dbReference type="InterPro" id="IPR000571">
    <property type="entry name" value="Znf_CCCH"/>
</dbReference>
<keyword evidence="1" id="KW-0479">Metal-binding</keyword>
<evidence type="ECO:0000259" key="3">
    <source>
        <dbReference type="PROSITE" id="PS50103"/>
    </source>
</evidence>
<dbReference type="AlphaFoldDB" id="A0A914C8Q9"/>
<evidence type="ECO:0000256" key="2">
    <source>
        <dbReference type="SAM" id="MobiDB-lite"/>
    </source>
</evidence>
<accession>A0A914C8Q9</accession>
<feature type="compositionally biased region" description="Basic and acidic residues" evidence="2">
    <location>
        <begin position="419"/>
        <end position="432"/>
    </location>
</feature>
<evidence type="ECO:0000313" key="5">
    <source>
        <dbReference type="WBParaSite" id="ACRNAN_Path_585.g2196.t1"/>
    </source>
</evidence>
<dbReference type="Gene3D" id="2.30.30.1190">
    <property type="match status" value="1"/>
</dbReference>
<feature type="region of interest" description="Disordered" evidence="2">
    <location>
        <begin position="88"/>
        <end position="116"/>
    </location>
</feature>
<keyword evidence="1" id="KW-0862">Zinc</keyword>
<feature type="compositionally biased region" description="Basic and acidic residues" evidence="2">
    <location>
        <begin position="457"/>
        <end position="496"/>
    </location>
</feature>
<proteinExistence type="predicted"/>
<evidence type="ECO:0000256" key="1">
    <source>
        <dbReference type="PROSITE-ProRule" id="PRU00723"/>
    </source>
</evidence>